<sequence length="112" mass="12504">MGSSHSTLTPPQLSDQVAKRGFPPVIQARLKKSWTRITVSLNEPGAEPSYCATLPEGWFGTLTLHDGPNETDALLAHCEMKGKWLVENIISLPLMWHILPHYEIMIKLTGQK</sequence>
<reference evidence="1" key="1">
    <citation type="submission" date="2018-03" db="EMBL/GenBank/DDBJ databases">
        <authorList>
            <person name="Guldener U."/>
        </authorList>
    </citation>
    <scope>NUCLEOTIDE SEQUENCE</scope>
</reference>
<name>A0AAE8SWV9_9PEZI</name>
<evidence type="ECO:0000313" key="1">
    <source>
        <dbReference type="EMBL" id="SPO04108.1"/>
    </source>
</evidence>
<dbReference type="EMBL" id="ONZQ02000009">
    <property type="protein sequence ID" value="SPO04108.1"/>
    <property type="molecule type" value="Genomic_DNA"/>
</dbReference>
<comment type="caution">
    <text evidence="1">The sequence shown here is derived from an EMBL/GenBank/DDBJ whole genome shotgun (WGS) entry which is preliminary data.</text>
</comment>
<proteinExistence type="predicted"/>
<gene>
    <name evidence="1" type="ORF">DNG_06791</name>
</gene>
<keyword evidence="2" id="KW-1185">Reference proteome</keyword>
<dbReference type="AlphaFoldDB" id="A0AAE8SWV9"/>
<evidence type="ECO:0000313" key="2">
    <source>
        <dbReference type="Proteomes" id="UP001187682"/>
    </source>
</evidence>
<accession>A0AAE8SWV9</accession>
<organism evidence="1 2">
    <name type="scientific">Cephalotrichum gorgonifer</name>
    <dbReference type="NCBI Taxonomy" id="2041049"/>
    <lineage>
        <taxon>Eukaryota</taxon>
        <taxon>Fungi</taxon>
        <taxon>Dikarya</taxon>
        <taxon>Ascomycota</taxon>
        <taxon>Pezizomycotina</taxon>
        <taxon>Sordariomycetes</taxon>
        <taxon>Hypocreomycetidae</taxon>
        <taxon>Microascales</taxon>
        <taxon>Microascaceae</taxon>
        <taxon>Cephalotrichum</taxon>
    </lineage>
</organism>
<dbReference type="Proteomes" id="UP001187682">
    <property type="component" value="Unassembled WGS sequence"/>
</dbReference>
<protein>
    <submittedName>
        <fullName evidence="1">Uncharacterized protein</fullName>
    </submittedName>
</protein>